<name>A0A923KL93_9BURK</name>
<accession>A0A923KL93</accession>
<feature type="signal peptide" evidence="1">
    <location>
        <begin position="1"/>
        <end position="22"/>
    </location>
</feature>
<dbReference type="AlphaFoldDB" id="A0A923KL93"/>
<evidence type="ECO:0000313" key="3">
    <source>
        <dbReference type="Proteomes" id="UP000627446"/>
    </source>
</evidence>
<comment type="caution">
    <text evidence="2">The sequence shown here is derived from an EMBL/GenBank/DDBJ whole genome shotgun (WGS) entry which is preliminary data.</text>
</comment>
<dbReference type="RefSeq" id="WP_186915908.1">
    <property type="nucleotide sequence ID" value="NZ_JACOFZ010000002.1"/>
</dbReference>
<evidence type="ECO:0000313" key="2">
    <source>
        <dbReference type="EMBL" id="MBC3881595.1"/>
    </source>
</evidence>
<feature type="chain" id="PRO_5037710125" evidence="1">
    <location>
        <begin position="23"/>
        <end position="201"/>
    </location>
</feature>
<keyword evidence="1" id="KW-0732">Signal</keyword>
<sequence>MKFSIIVLFLIAASHVGISAQAQQDWAVEVKQNARNYRKLDNVQLKRAPFDINFTGPKTMGYAIVAATSCEGLEQLKSPSQISTLIRSTNIAAESASPSENTYIGINTPGTLTPDMSSAHTWSERKDDDIHSFQSFVVDAEDRLTATRKIETILLYLPGDKTKEVPVEQYPYREACIFMTGLPPVGYMAHVQPKLIRIVFH</sequence>
<dbReference type="Proteomes" id="UP000627446">
    <property type="component" value="Unassembled WGS sequence"/>
</dbReference>
<proteinExistence type="predicted"/>
<evidence type="ECO:0000256" key="1">
    <source>
        <dbReference type="SAM" id="SignalP"/>
    </source>
</evidence>
<reference evidence="2" key="1">
    <citation type="submission" date="2020-08" db="EMBL/GenBank/DDBJ databases">
        <title>Novel species isolated from subtropical streams in China.</title>
        <authorList>
            <person name="Lu H."/>
        </authorList>
    </citation>
    <scope>NUCLEOTIDE SEQUENCE</scope>
    <source>
        <strain evidence="2">LX22W</strain>
    </source>
</reference>
<dbReference type="EMBL" id="JACOFZ010000002">
    <property type="protein sequence ID" value="MBC3881595.1"/>
    <property type="molecule type" value="Genomic_DNA"/>
</dbReference>
<organism evidence="2 3">
    <name type="scientific">Undibacterium nitidum</name>
    <dbReference type="NCBI Taxonomy" id="2762298"/>
    <lineage>
        <taxon>Bacteria</taxon>
        <taxon>Pseudomonadati</taxon>
        <taxon>Pseudomonadota</taxon>
        <taxon>Betaproteobacteria</taxon>
        <taxon>Burkholderiales</taxon>
        <taxon>Oxalobacteraceae</taxon>
        <taxon>Undibacterium</taxon>
    </lineage>
</organism>
<protein>
    <submittedName>
        <fullName evidence="2">Uncharacterized protein</fullName>
    </submittedName>
</protein>
<keyword evidence="3" id="KW-1185">Reference proteome</keyword>
<gene>
    <name evidence="2" type="ORF">H8K36_09445</name>
</gene>